<dbReference type="PANTHER" id="PTHR24115">
    <property type="entry name" value="KINESIN-RELATED"/>
    <property type="match status" value="1"/>
</dbReference>
<dbReference type="SMART" id="SM00129">
    <property type="entry name" value="KISc"/>
    <property type="match status" value="1"/>
</dbReference>
<dbReference type="GO" id="GO:0005634">
    <property type="term" value="C:nucleus"/>
    <property type="evidence" value="ECO:0007669"/>
    <property type="project" value="TreeGrafter"/>
</dbReference>
<dbReference type="EMBL" id="BLLK01000069">
    <property type="protein sequence ID" value="GFH60946.1"/>
    <property type="molecule type" value="Genomic_DNA"/>
</dbReference>
<dbReference type="InterPro" id="IPR027640">
    <property type="entry name" value="Kinesin-like_fam"/>
</dbReference>
<sequence length="955" mass="107061">MESSQDRKSDASSNSSFSHDMRDITIIEDGDERINYNGMDDELMEDFNVAATLTLKKNLHDAFEKHAEDVKDSGVKAKIQAFERVNLEQKMGESSRNLQKTNKVRFETNTEKPPVVPVTKKVVKPGSESLLTVYLRVRPSSASKEAMEESDDACHNTIEIVPSENVDTKIRTYPPVESNTSKSNRDKGHHFSRSSSSTDDKALECAVKGVKEFEFSQVFGPDSSQEDLYKSTAVPLVEGLFPKSEKAIVGDRVLGHSALLFSYGMTNAGKTYTMMGKNRSSKSKDKSEALQETHGIIPRAVAHILDKIERFNSTPNESGVKYCLTMSYLEIYNEDIYDLLPKKASASSKFGKPISTFDTENKLQLRDLRNGNIQVRGLSKHRVSSLQQGLELAKEAMKKRHTSSNNINMDSSRSHSICQFEVHAVPRTSIANDENMSITTEVSGYATDDDSVSSNTSKPKSVRFWVVDLAGSERSKRTGAFSRSTRQKEASIINNSLMNLMTCLRAMKNNQTTNNGKSMVPFRDSKLTHMFMGHLTGASASRTSMIVNVNPSIADFDETQRVLLYAVDARSVRIDHNEYNKKTMEIQSADVIAKSKAAHTHDESGRPLKSRSKSKTKSPPKKIAKLAKKLSPRAALARRREVQAVRKKATASGETRKITKVAGSKRKLEMEVSSLQDELEKSRRKATKYQEDASAFQQQLEKCEADIREELAEETAAQIEFMKQQHDDSVKKLKQRIQNASQTPSKSAKKADIDKANKFIDQLLDKVEEGEEESRRMKEEYEETLENLCKEKDAEIAELSERHAKELAQKDEEIAELRAQLEADTSLTGESELESELSYEESDKENILNQSMESSGTPGLKRLRTGRASEVACTTLSPPKEHPPSSSRSKRSLRRRPQNSPFKSLKRSSATVEEIIYPSSRELDEDGLYKKPRGRAPQGRTWDKNEGGWKLSILA</sequence>
<feature type="binding site" evidence="5">
    <location>
        <begin position="264"/>
        <end position="271"/>
    </location>
    <ligand>
        <name>ATP</name>
        <dbReference type="ChEBI" id="CHEBI:30616"/>
    </ligand>
</feature>
<dbReference type="GO" id="GO:0003777">
    <property type="term" value="F:microtubule motor activity"/>
    <property type="evidence" value="ECO:0007669"/>
    <property type="project" value="InterPro"/>
</dbReference>
<evidence type="ECO:0000256" key="1">
    <source>
        <dbReference type="ARBA" id="ARBA00022701"/>
    </source>
</evidence>
<dbReference type="InterPro" id="IPR036961">
    <property type="entry name" value="Kinesin_motor_dom_sf"/>
</dbReference>
<dbReference type="AlphaFoldDB" id="A0AAD3HF23"/>
<feature type="region of interest" description="Disordered" evidence="6">
    <location>
        <begin position="171"/>
        <end position="198"/>
    </location>
</feature>
<name>A0AAD3HF23_9STRA</name>
<keyword evidence="3 5" id="KW-0067">ATP-binding</keyword>
<feature type="region of interest" description="Disordered" evidence="6">
    <location>
        <begin position="1"/>
        <end position="24"/>
    </location>
</feature>
<dbReference type="Pfam" id="PF00225">
    <property type="entry name" value="Kinesin"/>
    <property type="match status" value="1"/>
</dbReference>
<evidence type="ECO:0000256" key="4">
    <source>
        <dbReference type="ARBA" id="ARBA00023175"/>
    </source>
</evidence>
<dbReference type="PANTHER" id="PTHR24115:SF1008">
    <property type="entry name" value="KINESIN-LIKE PROTEIN SUBITO"/>
    <property type="match status" value="1"/>
</dbReference>
<comment type="caution">
    <text evidence="8">The sequence shown here is derived from an EMBL/GenBank/DDBJ whole genome shotgun (WGS) entry which is preliminary data.</text>
</comment>
<dbReference type="InterPro" id="IPR027417">
    <property type="entry name" value="P-loop_NTPase"/>
</dbReference>
<evidence type="ECO:0000313" key="9">
    <source>
        <dbReference type="Proteomes" id="UP001054902"/>
    </source>
</evidence>
<comment type="similarity">
    <text evidence="5">Belongs to the TRAFAC class myosin-kinesin ATPase superfamily. Kinesin family.</text>
</comment>
<dbReference type="GO" id="GO:0016887">
    <property type="term" value="F:ATP hydrolysis activity"/>
    <property type="evidence" value="ECO:0007669"/>
    <property type="project" value="TreeGrafter"/>
</dbReference>
<organism evidence="8 9">
    <name type="scientific">Chaetoceros tenuissimus</name>
    <dbReference type="NCBI Taxonomy" id="426638"/>
    <lineage>
        <taxon>Eukaryota</taxon>
        <taxon>Sar</taxon>
        <taxon>Stramenopiles</taxon>
        <taxon>Ochrophyta</taxon>
        <taxon>Bacillariophyta</taxon>
        <taxon>Coscinodiscophyceae</taxon>
        <taxon>Chaetocerotophycidae</taxon>
        <taxon>Chaetocerotales</taxon>
        <taxon>Chaetocerotaceae</taxon>
        <taxon>Chaetoceros</taxon>
    </lineage>
</organism>
<feature type="region of interest" description="Disordered" evidence="6">
    <location>
        <begin position="594"/>
        <end position="628"/>
    </location>
</feature>
<feature type="compositionally biased region" description="Basic residues" evidence="6">
    <location>
        <begin position="888"/>
        <end position="897"/>
    </location>
</feature>
<feature type="region of interest" description="Disordered" evidence="6">
    <location>
        <begin position="822"/>
        <end position="955"/>
    </location>
</feature>
<feature type="compositionally biased region" description="Acidic residues" evidence="6">
    <location>
        <begin position="831"/>
        <end position="843"/>
    </location>
</feature>
<dbReference type="SUPFAM" id="SSF52540">
    <property type="entry name" value="P-loop containing nucleoside triphosphate hydrolases"/>
    <property type="match status" value="1"/>
</dbReference>
<feature type="compositionally biased region" description="Basic residues" evidence="6">
    <location>
        <begin position="608"/>
        <end position="628"/>
    </location>
</feature>
<dbReference type="PROSITE" id="PS50067">
    <property type="entry name" value="KINESIN_MOTOR_2"/>
    <property type="match status" value="1"/>
</dbReference>
<dbReference type="GO" id="GO:0005874">
    <property type="term" value="C:microtubule"/>
    <property type="evidence" value="ECO:0007669"/>
    <property type="project" value="UniProtKB-KW"/>
</dbReference>
<feature type="compositionally biased region" description="Basic and acidic residues" evidence="6">
    <location>
        <begin position="1"/>
        <end position="10"/>
    </location>
</feature>
<evidence type="ECO:0000313" key="8">
    <source>
        <dbReference type="EMBL" id="GFH60946.1"/>
    </source>
</evidence>
<feature type="compositionally biased region" description="Polar residues" evidence="6">
    <location>
        <begin position="847"/>
        <end position="857"/>
    </location>
</feature>
<dbReference type="InterPro" id="IPR001752">
    <property type="entry name" value="Kinesin_motor_dom"/>
</dbReference>
<accession>A0AAD3HF23</accession>
<evidence type="ECO:0000256" key="6">
    <source>
        <dbReference type="SAM" id="MobiDB-lite"/>
    </source>
</evidence>
<dbReference type="GO" id="GO:0007018">
    <property type="term" value="P:microtubule-based movement"/>
    <property type="evidence" value="ECO:0007669"/>
    <property type="project" value="InterPro"/>
</dbReference>
<keyword evidence="4 5" id="KW-0505">Motor protein</keyword>
<evidence type="ECO:0000256" key="2">
    <source>
        <dbReference type="ARBA" id="ARBA00022741"/>
    </source>
</evidence>
<dbReference type="GO" id="GO:0008017">
    <property type="term" value="F:microtubule binding"/>
    <property type="evidence" value="ECO:0007669"/>
    <property type="project" value="InterPro"/>
</dbReference>
<dbReference type="PRINTS" id="PR00380">
    <property type="entry name" value="KINESINHEAVY"/>
</dbReference>
<dbReference type="Proteomes" id="UP001054902">
    <property type="component" value="Unassembled WGS sequence"/>
</dbReference>
<feature type="domain" description="Kinesin motor" evidence="7">
    <location>
        <begin position="130"/>
        <end position="572"/>
    </location>
</feature>
<dbReference type="GO" id="GO:0005871">
    <property type="term" value="C:kinesin complex"/>
    <property type="evidence" value="ECO:0007669"/>
    <property type="project" value="TreeGrafter"/>
</dbReference>
<evidence type="ECO:0000256" key="3">
    <source>
        <dbReference type="ARBA" id="ARBA00022840"/>
    </source>
</evidence>
<reference evidence="8 9" key="1">
    <citation type="journal article" date="2021" name="Sci. Rep.">
        <title>The genome of the diatom Chaetoceros tenuissimus carries an ancient integrated fragment of an extant virus.</title>
        <authorList>
            <person name="Hongo Y."/>
            <person name="Kimura K."/>
            <person name="Takaki Y."/>
            <person name="Yoshida Y."/>
            <person name="Baba S."/>
            <person name="Kobayashi G."/>
            <person name="Nagasaki K."/>
            <person name="Hano T."/>
            <person name="Tomaru Y."/>
        </authorList>
    </citation>
    <scope>NUCLEOTIDE SEQUENCE [LARGE SCALE GENOMIC DNA]</scope>
    <source>
        <strain evidence="8 9">NIES-3715</strain>
    </source>
</reference>
<protein>
    <recommendedName>
        <fullName evidence="7">Kinesin motor domain-containing protein</fullName>
    </recommendedName>
</protein>
<evidence type="ECO:0000259" key="7">
    <source>
        <dbReference type="PROSITE" id="PS50067"/>
    </source>
</evidence>
<proteinExistence type="inferred from homology"/>
<dbReference type="Gene3D" id="3.40.850.10">
    <property type="entry name" value="Kinesin motor domain"/>
    <property type="match status" value="1"/>
</dbReference>
<keyword evidence="9" id="KW-1185">Reference proteome</keyword>
<keyword evidence="2 5" id="KW-0547">Nucleotide-binding</keyword>
<gene>
    <name evidence="8" type="ORF">CTEN210_17422</name>
</gene>
<feature type="region of interest" description="Disordered" evidence="6">
    <location>
        <begin position="725"/>
        <end position="754"/>
    </location>
</feature>
<evidence type="ECO:0000256" key="5">
    <source>
        <dbReference type="PROSITE-ProRule" id="PRU00283"/>
    </source>
</evidence>
<keyword evidence="1" id="KW-0493">Microtubule</keyword>
<dbReference type="GO" id="GO:0005524">
    <property type="term" value="F:ATP binding"/>
    <property type="evidence" value="ECO:0007669"/>
    <property type="project" value="UniProtKB-UniRule"/>
</dbReference>
<feature type="compositionally biased region" description="Polar residues" evidence="6">
    <location>
        <begin position="898"/>
        <end position="911"/>
    </location>
</feature>